<dbReference type="GO" id="GO:0016757">
    <property type="term" value="F:glycosyltransferase activity"/>
    <property type="evidence" value="ECO:0007669"/>
    <property type="project" value="UniProtKB-KW"/>
</dbReference>
<feature type="domain" description="Glycosyltransferase subfamily 4-like N-terminal" evidence="4">
    <location>
        <begin position="15"/>
        <end position="174"/>
    </location>
</feature>
<evidence type="ECO:0000256" key="2">
    <source>
        <dbReference type="ARBA" id="ARBA00022676"/>
    </source>
</evidence>
<accession>A0A3S3RP73</accession>
<reference evidence="5 6" key="1">
    <citation type="submission" date="2019-01" db="EMBL/GenBank/DDBJ databases">
        <title>The draft genome of Rhizobium sp. 24NR.</title>
        <authorList>
            <person name="Liu L."/>
            <person name="Liang L."/>
            <person name="Shi S."/>
            <person name="Xu L."/>
            <person name="Wang X."/>
            <person name="Li L."/>
            <person name="Zhang X."/>
        </authorList>
    </citation>
    <scope>NUCLEOTIDE SEQUENCE [LARGE SCALE GENOMIC DNA]</scope>
    <source>
        <strain evidence="5 6">24NR</strain>
    </source>
</reference>
<dbReference type="InterPro" id="IPR028098">
    <property type="entry name" value="Glyco_trans_4-like_N"/>
</dbReference>
<evidence type="ECO:0000256" key="3">
    <source>
        <dbReference type="ARBA" id="ARBA00022679"/>
    </source>
</evidence>
<name>A0A3S3RP73_9HYPH</name>
<dbReference type="Proteomes" id="UP000287687">
    <property type="component" value="Unassembled WGS sequence"/>
</dbReference>
<evidence type="ECO:0000313" key="6">
    <source>
        <dbReference type="Proteomes" id="UP000287687"/>
    </source>
</evidence>
<comment type="similarity">
    <text evidence="1">Belongs to the glycosyltransferase group 1 family. Glycosyltransferase 4 subfamily.</text>
</comment>
<keyword evidence="6" id="KW-1185">Reference proteome</keyword>
<dbReference type="Pfam" id="PF13579">
    <property type="entry name" value="Glyco_trans_4_4"/>
    <property type="match status" value="1"/>
</dbReference>
<sequence length="371" mass="40094">MKNDVCFLVRAFSGGGAQRDAVLLANGLANAGLSASIAVLDASGPLRSIVDPKVTIHDLGRGKKLRMAFALPRLLSSLASSNPTVLIAAEASGNVLASIAVQLLPKAKRPRLVLREVASPLQARTNDPYAQNRVAYRLAPMFYPRADLVIALTEGVRLDLINHFRVPDQRAVVLGSNAVLTQSLAEIYALECLVEPGLLVAVGRLSKEKGFDILLNAVALLRERRSIKLIIVGEGPDRPDLEAQIHRLNLGEIVELVGFQDDPGLFLKRAEVFVSASRHEGLGNAIIEALSWGLPVVSTDAPYGPREVLQNGRWGVLVPVDDPHALADAIEAELLQYHDNQRGKERAADFTVENAARALINALENIGIRFH</sequence>
<dbReference type="Pfam" id="PF13692">
    <property type="entry name" value="Glyco_trans_1_4"/>
    <property type="match status" value="1"/>
</dbReference>
<dbReference type="SUPFAM" id="SSF53756">
    <property type="entry name" value="UDP-Glycosyltransferase/glycogen phosphorylase"/>
    <property type="match status" value="1"/>
</dbReference>
<dbReference type="OrthoDB" id="9781738at2"/>
<dbReference type="PANTHER" id="PTHR12526">
    <property type="entry name" value="GLYCOSYLTRANSFERASE"/>
    <property type="match status" value="1"/>
</dbReference>
<dbReference type="AlphaFoldDB" id="A0A3S3RP73"/>
<evidence type="ECO:0000313" key="5">
    <source>
        <dbReference type="EMBL" id="RWX81117.1"/>
    </source>
</evidence>
<dbReference type="RefSeq" id="WP_128440944.1">
    <property type="nucleotide sequence ID" value="NZ_SBIP01000001.1"/>
</dbReference>
<keyword evidence="3 5" id="KW-0808">Transferase</keyword>
<dbReference type="CDD" id="cd03811">
    <property type="entry name" value="GT4_GT28_WabH-like"/>
    <property type="match status" value="1"/>
</dbReference>
<evidence type="ECO:0000259" key="4">
    <source>
        <dbReference type="Pfam" id="PF13579"/>
    </source>
</evidence>
<proteinExistence type="inferred from homology"/>
<evidence type="ECO:0000256" key="1">
    <source>
        <dbReference type="ARBA" id="ARBA00009481"/>
    </source>
</evidence>
<organism evidence="5 6">
    <name type="scientific">Neorhizobium lilium</name>
    <dbReference type="NCBI Taxonomy" id="2503024"/>
    <lineage>
        <taxon>Bacteria</taxon>
        <taxon>Pseudomonadati</taxon>
        <taxon>Pseudomonadota</taxon>
        <taxon>Alphaproteobacteria</taxon>
        <taxon>Hyphomicrobiales</taxon>
        <taxon>Rhizobiaceae</taxon>
        <taxon>Rhizobium/Agrobacterium group</taxon>
        <taxon>Neorhizobium</taxon>
    </lineage>
</organism>
<dbReference type="EMBL" id="SBIP01000001">
    <property type="protein sequence ID" value="RWX81117.1"/>
    <property type="molecule type" value="Genomic_DNA"/>
</dbReference>
<comment type="caution">
    <text evidence="5">The sequence shown here is derived from an EMBL/GenBank/DDBJ whole genome shotgun (WGS) entry which is preliminary data.</text>
</comment>
<dbReference type="PANTHER" id="PTHR12526:SF640">
    <property type="entry name" value="COLANIC ACID BIOSYNTHESIS GLYCOSYLTRANSFERASE WCAL-RELATED"/>
    <property type="match status" value="1"/>
</dbReference>
<gene>
    <name evidence="5" type="ORF">EPK99_01940</name>
</gene>
<keyword evidence="2" id="KW-0328">Glycosyltransferase</keyword>
<dbReference type="Gene3D" id="3.40.50.2000">
    <property type="entry name" value="Glycogen Phosphorylase B"/>
    <property type="match status" value="2"/>
</dbReference>
<protein>
    <submittedName>
        <fullName evidence="5">Glycosyltransferase</fullName>
    </submittedName>
</protein>